<dbReference type="RefSeq" id="WP_345521159.1">
    <property type="nucleotide sequence ID" value="NZ_BAABKM010000002.1"/>
</dbReference>
<evidence type="ECO:0000256" key="1">
    <source>
        <dbReference type="SAM" id="MobiDB-lite"/>
    </source>
</evidence>
<comment type="caution">
    <text evidence="3">The sequence shown here is derived from an EMBL/GenBank/DDBJ whole genome shotgun (WGS) entry which is preliminary data.</text>
</comment>
<dbReference type="Gene3D" id="3.90.1340.10">
    <property type="entry name" value="Phage tail collar domain"/>
    <property type="match status" value="1"/>
</dbReference>
<evidence type="ECO:0000313" key="3">
    <source>
        <dbReference type="EMBL" id="GAA4703049.1"/>
    </source>
</evidence>
<dbReference type="InterPro" id="IPR011083">
    <property type="entry name" value="Phage_tail_collar_dom"/>
</dbReference>
<sequence>MTSILHSRVAAVVAGSLVLVGLGYGAAVATGAREASAVSVCVTKKNVVVSASSKSACPAGSHKVSVGVKGPRGATGATGATGPAGATGATGPAGPQGIPGTTGVFGPADITPYDTDPGGTSGGTVSSCMLGEIRLTAASFAYGTPARGQILPIATNTALFSLIGTSYGGNGMTTFALPDLRNAAPKGLIYGICTSGIFPSRD</sequence>
<name>A0ABP8XBV2_9ACTN</name>
<protein>
    <recommendedName>
        <fullName evidence="2">Phage tail collar domain-containing protein</fullName>
    </recommendedName>
</protein>
<dbReference type="InterPro" id="IPR037053">
    <property type="entry name" value="Phage_tail_collar_dom_sf"/>
</dbReference>
<organism evidence="3 4">
    <name type="scientific">Nocardioides conyzicola</name>
    <dbReference type="NCBI Taxonomy" id="1651781"/>
    <lineage>
        <taxon>Bacteria</taxon>
        <taxon>Bacillati</taxon>
        <taxon>Actinomycetota</taxon>
        <taxon>Actinomycetes</taxon>
        <taxon>Propionibacteriales</taxon>
        <taxon>Nocardioidaceae</taxon>
        <taxon>Nocardioides</taxon>
    </lineage>
</organism>
<dbReference type="EMBL" id="BAABKM010000002">
    <property type="protein sequence ID" value="GAA4703049.1"/>
    <property type="molecule type" value="Genomic_DNA"/>
</dbReference>
<feature type="region of interest" description="Disordered" evidence="1">
    <location>
        <begin position="68"/>
        <end position="117"/>
    </location>
</feature>
<keyword evidence="4" id="KW-1185">Reference proteome</keyword>
<feature type="compositionally biased region" description="Low complexity" evidence="1">
    <location>
        <begin position="71"/>
        <end position="102"/>
    </location>
</feature>
<proteinExistence type="predicted"/>
<reference evidence="4" key="1">
    <citation type="journal article" date="2019" name="Int. J. Syst. Evol. Microbiol.">
        <title>The Global Catalogue of Microorganisms (GCM) 10K type strain sequencing project: providing services to taxonomists for standard genome sequencing and annotation.</title>
        <authorList>
            <consortium name="The Broad Institute Genomics Platform"/>
            <consortium name="The Broad Institute Genome Sequencing Center for Infectious Disease"/>
            <person name="Wu L."/>
            <person name="Ma J."/>
        </authorList>
    </citation>
    <scope>NUCLEOTIDE SEQUENCE [LARGE SCALE GENOMIC DNA]</scope>
    <source>
        <strain evidence="4">JCM 18531</strain>
    </source>
</reference>
<dbReference type="Proteomes" id="UP001499974">
    <property type="component" value="Unassembled WGS sequence"/>
</dbReference>
<evidence type="ECO:0000259" key="2">
    <source>
        <dbReference type="Pfam" id="PF07484"/>
    </source>
</evidence>
<dbReference type="InterPro" id="IPR008160">
    <property type="entry name" value="Collagen"/>
</dbReference>
<evidence type="ECO:0000313" key="4">
    <source>
        <dbReference type="Proteomes" id="UP001499974"/>
    </source>
</evidence>
<dbReference type="Pfam" id="PF07484">
    <property type="entry name" value="Collar"/>
    <property type="match status" value="1"/>
</dbReference>
<dbReference type="SUPFAM" id="SSF88874">
    <property type="entry name" value="Receptor-binding domain of short tail fibre protein gp12"/>
    <property type="match status" value="1"/>
</dbReference>
<feature type="domain" description="Phage tail collar" evidence="2">
    <location>
        <begin position="131"/>
        <end position="184"/>
    </location>
</feature>
<gene>
    <name evidence="3" type="ORF">GCM10023349_20520</name>
</gene>
<accession>A0ABP8XBV2</accession>
<dbReference type="Pfam" id="PF01391">
    <property type="entry name" value="Collagen"/>
    <property type="match status" value="1"/>
</dbReference>